<name>A0A8K0T0A1_9HYPO</name>
<keyword evidence="2" id="KW-0472">Membrane</keyword>
<keyword evidence="2" id="KW-1133">Transmembrane helix</keyword>
<dbReference type="Proteomes" id="UP000813444">
    <property type="component" value="Unassembled WGS sequence"/>
</dbReference>
<gene>
    <name evidence="3" type="ORF">B0I35DRAFT_475508</name>
</gene>
<evidence type="ECO:0000313" key="3">
    <source>
        <dbReference type="EMBL" id="KAH7324246.1"/>
    </source>
</evidence>
<accession>A0A8K0T0A1</accession>
<dbReference type="EMBL" id="JAGPNK010000003">
    <property type="protein sequence ID" value="KAH7324246.1"/>
    <property type="molecule type" value="Genomic_DNA"/>
</dbReference>
<keyword evidence="2" id="KW-0812">Transmembrane</keyword>
<feature type="compositionally biased region" description="Polar residues" evidence="1">
    <location>
        <begin position="129"/>
        <end position="140"/>
    </location>
</feature>
<sequence>MSNYHYSDLEVAPSKAPEVFLRDAPERAPEVVPHSAPEPLPYYYNQNKDDGATPSIPPKEKARVCGVKRRTFWVILGVALAIIIAAVAGGVAGALISRNGSSEGSSDQSTEADPSSDGSPSSTAPPPFLTTSGPLTTEPATTSTQSLSTTTVTLARTTLIRDCPSADGSLYDASYEDNEPLVFRKFCTAGLRHVLNGVDLINQPEQSLNDCINACVDYNIRNRTDIATGDNQPCNAVCWRSNEQLSNINQIPGQCFGYTTLNNSMGFQVTDEPLCDSAAWINQRDL</sequence>
<evidence type="ECO:0000313" key="4">
    <source>
        <dbReference type="Proteomes" id="UP000813444"/>
    </source>
</evidence>
<organism evidence="3 4">
    <name type="scientific">Stachybotrys elegans</name>
    <dbReference type="NCBI Taxonomy" id="80388"/>
    <lineage>
        <taxon>Eukaryota</taxon>
        <taxon>Fungi</taxon>
        <taxon>Dikarya</taxon>
        <taxon>Ascomycota</taxon>
        <taxon>Pezizomycotina</taxon>
        <taxon>Sordariomycetes</taxon>
        <taxon>Hypocreomycetidae</taxon>
        <taxon>Hypocreales</taxon>
        <taxon>Stachybotryaceae</taxon>
        <taxon>Stachybotrys</taxon>
    </lineage>
</organism>
<dbReference type="OrthoDB" id="5424430at2759"/>
<protein>
    <submittedName>
        <fullName evidence="3">Uncharacterized protein</fullName>
    </submittedName>
</protein>
<keyword evidence="4" id="KW-1185">Reference proteome</keyword>
<reference evidence="3" key="1">
    <citation type="journal article" date="2021" name="Nat. Commun.">
        <title>Genetic determinants of endophytism in the Arabidopsis root mycobiome.</title>
        <authorList>
            <person name="Mesny F."/>
            <person name="Miyauchi S."/>
            <person name="Thiergart T."/>
            <person name="Pickel B."/>
            <person name="Atanasova L."/>
            <person name="Karlsson M."/>
            <person name="Huettel B."/>
            <person name="Barry K.W."/>
            <person name="Haridas S."/>
            <person name="Chen C."/>
            <person name="Bauer D."/>
            <person name="Andreopoulos W."/>
            <person name="Pangilinan J."/>
            <person name="LaButti K."/>
            <person name="Riley R."/>
            <person name="Lipzen A."/>
            <person name="Clum A."/>
            <person name="Drula E."/>
            <person name="Henrissat B."/>
            <person name="Kohler A."/>
            <person name="Grigoriev I.V."/>
            <person name="Martin F.M."/>
            <person name="Hacquard S."/>
        </authorList>
    </citation>
    <scope>NUCLEOTIDE SEQUENCE</scope>
    <source>
        <strain evidence="3">MPI-CAGE-CH-0235</strain>
    </source>
</reference>
<feature type="transmembrane region" description="Helical" evidence="2">
    <location>
        <begin position="71"/>
        <end position="96"/>
    </location>
</feature>
<proteinExistence type="predicted"/>
<feature type="compositionally biased region" description="Polar residues" evidence="1">
    <location>
        <begin position="99"/>
        <end position="122"/>
    </location>
</feature>
<feature type="region of interest" description="Disordered" evidence="1">
    <location>
        <begin position="99"/>
        <end position="149"/>
    </location>
</feature>
<dbReference type="AlphaFoldDB" id="A0A8K0T0A1"/>
<evidence type="ECO:0000256" key="2">
    <source>
        <dbReference type="SAM" id="Phobius"/>
    </source>
</evidence>
<comment type="caution">
    <text evidence="3">The sequence shown here is derived from an EMBL/GenBank/DDBJ whole genome shotgun (WGS) entry which is preliminary data.</text>
</comment>
<evidence type="ECO:0000256" key="1">
    <source>
        <dbReference type="SAM" id="MobiDB-lite"/>
    </source>
</evidence>